<dbReference type="EMBL" id="CP002857">
    <property type="protein sequence ID" value="AEI09802.1"/>
    <property type="molecule type" value="Genomic_DNA"/>
</dbReference>
<name>F8DZI3_CORRG</name>
<evidence type="ECO:0008006" key="3">
    <source>
        <dbReference type="Google" id="ProtNLM"/>
    </source>
</evidence>
<dbReference type="AlphaFoldDB" id="F8DZI3"/>
<proteinExistence type="predicted"/>
<dbReference type="Proteomes" id="UP000000492">
    <property type="component" value="Chromosome"/>
</dbReference>
<dbReference type="STRING" id="662755.CRES_1448"/>
<accession>F8DZI3</accession>
<evidence type="ECO:0000313" key="1">
    <source>
        <dbReference type="EMBL" id="AEI09802.1"/>
    </source>
</evidence>
<dbReference type="RefSeq" id="WP_013888812.1">
    <property type="nucleotide sequence ID" value="NC_015673.1"/>
</dbReference>
<gene>
    <name evidence="1" type="ordered locus">CRES_1448</name>
</gene>
<reference evidence="1 2" key="1">
    <citation type="journal article" date="2012" name="BMC Genomics">
        <title>Complete genome sequence, lifestyle, and multi-drug resistance of the human pathogen Corynebacterium resistens DSM 45100 isolated from blood samples of a leukemia patient.</title>
        <authorList>
            <person name="Schroder J."/>
            <person name="Maus I."/>
            <person name="Meyer K."/>
            <person name="Wordemann S."/>
            <person name="Blom J."/>
            <person name="Jaenicke S."/>
            <person name="Schneider J."/>
            <person name="Trost E."/>
            <person name="Tauch A."/>
        </authorList>
    </citation>
    <scope>NUCLEOTIDE SEQUENCE [LARGE SCALE GENOMIC DNA]</scope>
    <source>
        <strain evidence="2">DSM 45100 / JCM 12819 / CCUG 50093 / GTC 2026 / SICGH 158</strain>
    </source>
</reference>
<sequence>MESPLKKFLPFGNKAGNTAASTPTTGTSFAVGSTEYPGGMIASRFFAAVDRSAKIQAPAIKSYVKKLTEKNADKTLAQKQEILDKQFTNLLTGTGAGTGGVAAVPGLGTLLSVGAIGGESILVLEACGLYALASAHLHGIDIEDEEQRRAIVLLSVSGADDNELVSALSQGSTMASVKSLRGVTKAPKKELPMINGVIGKLALRQIRRAFAKGLFRKIMPFGIGVVLGVTANRAIAKAMIEQVHQFVTEAAPLPDSAN</sequence>
<evidence type="ECO:0000313" key="2">
    <source>
        <dbReference type="Proteomes" id="UP000000492"/>
    </source>
</evidence>
<dbReference type="KEGG" id="crd:CRES_1448"/>
<dbReference type="eggNOG" id="COG1540">
    <property type="taxonomic scope" value="Bacteria"/>
</dbReference>
<protein>
    <recommendedName>
        <fullName evidence="3">EcsC family protein</fullName>
    </recommendedName>
</protein>
<organism evidence="1 2">
    <name type="scientific">Corynebacterium resistens (strain DSM 45100 / JCM 12819 / GTC 2026 / SICGH 158)</name>
    <dbReference type="NCBI Taxonomy" id="662755"/>
    <lineage>
        <taxon>Bacteria</taxon>
        <taxon>Bacillati</taxon>
        <taxon>Actinomycetota</taxon>
        <taxon>Actinomycetes</taxon>
        <taxon>Mycobacteriales</taxon>
        <taxon>Corynebacteriaceae</taxon>
        <taxon>Corynebacterium</taxon>
    </lineage>
</organism>
<dbReference type="OrthoDB" id="4422408at2"/>
<keyword evidence="2" id="KW-1185">Reference proteome</keyword>
<dbReference type="HOGENOM" id="CLU_058821_1_0_11"/>